<dbReference type="Gene3D" id="3.40.50.2020">
    <property type="match status" value="1"/>
</dbReference>
<dbReference type="InterPro" id="IPR000836">
    <property type="entry name" value="PRTase_dom"/>
</dbReference>
<gene>
    <name evidence="2" type="primary">pyrR</name>
    <name evidence="2" type="ORF">ACFFI0_08545</name>
</gene>
<evidence type="ECO:0000259" key="1">
    <source>
        <dbReference type="Pfam" id="PF00156"/>
    </source>
</evidence>
<reference evidence="2 3" key="1">
    <citation type="submission" date="2024-09" db="EMBL/GenBank/DDBJ databases">
        <authorList>
            <person name="Sun Q."/>
            <person name="Mori K."/>
        </authorList>
    </citation>
    <scope>NUCLEOTIDE SEQUENCE [LARGE SCALE GENOMIC DNA]</scope>
    <source>
        <strain evidence="2 3">CCM 7765</strain>
    </source>
</reference>
<dbReference type="NCBIfam" id="NF003549">
    <property type="entry name" value="PRK05205.1-5"/>
    <property type="match status" value="1"/>
</dbReference>
<proteinExistence type="predicted"/>
<dbReference type="InterPro" id="IPR050137">
    <property type="entry name" value="PyrR_bifunctional"/>
</dbReference>
<protein>
    <submittedName>
        <fullName evidence="2">Bifunctional pyr operon transcriptional regulator/uracil phosphoribosyltransferase PyrR</fullName>
        <ecNumber evidence="2">2.4.2.9</ecNumber>
    </submittedName>
</protein>
<evidence type="ECO:0000313" key="2">
    <source>
        <dbReference type="EMBL" id="MFC0318357.1"/>
    </source>
</evidence>
<dbReference type="GO" id="GO:0004845">
    <property type="term" value="F:uracil phosphoribosyltransferase activity"/>
    <property type="evidence" value="ECO:0007669"/>
    <property type="project" value="UniProtKB-EC"/>
</dbReference>
<keyword evidence="2" id="KW-0328">Glycosyltransferase</keyword>
<accession>A0ABV6HHL1</accession>
<name>A0ABV6HHL1_9SPHI</name>
<dbReference type="PANTHER" id="PTHR11608">
    <property type="entry name" value="BIFUNCTIONAL PROTEIN PYRR"/>
    <property type="match status" value="1"/>
</dbReference>
<dbReference type="InterPro" id="IPR029057">
    <property type="entry name" value="PRTase-like"/>
</dbReference>
<organism evidence="2 3">
    <name type="scientific">Olivibacter oleidegradans</name>
    <dbReference type="NCBI Taxonomy" id="760123"/>
    <lineage>
        <taxon>Bacteria</taxon>
        <taxon>Pseudomonadati</taxon>
        <taxon>Bacteroidota</taxon>
        <taxon>Sphingobacteriia</taxon>
        <taxon>Sphingobacteriales</taxon>
        <taxon>Sphingobacteriaceae</taxon>
        <taxon>Olivibacter</taxon>
    </lineage>
</organism>
<dbReference type="CDD" id="cd06223">
    <property type="entry name" value="PRTases_typeI"/>
    <property type="match status" value="1"/>
</dbReference>
<comment type="caution">
    <text evidence="2">The sequence shown here is derived from an EMBL/GenBank/DDBJ whole genome shotgun (WGS) entry which is preliminary data.</text>
</comment>
<keyword evidence="2" id="KW-0808">Transferase</keyword>
<dbReference type="EC" id="2.4.2.9" evidence="2"/>
<evidence type="ECO:0000313" key="3">
    <source>
        <dbReference type="Proteomes" id="UP001589774"/>
    </source>
</evidence>
<feature type="domain" description="Phosphoribosyltransferase" evidence="1">
    <location>
        <begin position="4"/>
        <end position="155"/>
    </location>
</feature>
<dbReference type="Pfam" id="PF00156">
    <property type="entry name" value="Pribosyltran"/>
    <property type="match status" value="1"/>
</dbReference>
<dbReference type="EMBL" id="JBHLWO010000001">
    <property type="protein sequence ID" value="MFC0318357.1"/>
    <property type="molecule type" value="Genomic_DNA"/>
</dbReference>
<sequence length="183" mass="21402">MQQSILLSGLKFQITIQRLCQQLIENHHDFKNSVIIGIQPRGIYLAKRIREELQRILQIDSILFGELDITFYRDDFRRKENGPLVPNSTNINFVIENKKVILIDDVLWTGRTIRSSLDAIQAFGRPEKVELLVLVDRRFSRHLPIQPDYIGIQVDSINSQRVIVNWHETDTQDQIILLTEENN</sequence>
<keyword evidence="3" id="KW-1185">Reference proteome</keyword>
<dbReference type="Proteomes" id="UP001589774">
    <property type="component" value="Unassembled WGS sequence"/>
</dbReference>
<dbReference type="RefSeq" id="WP_130856383.1">
    <property type="nucleotide sequence ID" value="NZ_JBHLWO010000001.1"/>
</dbReference>
<dbReference type="SUPFAM" id="SSF53271">
    <property type="entry name" value="PRTase-like"/>
    <property type="match status" value="1"/>
</dbReference>
<dbReference type="PANTHER" id="PTHR11608:SF0">
    <property type="entry name" value="BIFUNCTIONAL PROTEIN PYRR"/>
    <property type="match status" value="1"/>
</dbReference>